<gene>
    <name evidence="1" type="ORF">RPERSI_LOCUS26158</name>
</gene>
<reference evidence="1" key="1">
    <citation type="submission" date="2021-06" db="EMBL/GenBank/DDBJ databases">
        <authorList>
            <person name="Kallberg Y."/>
            <person name="Tangrot J."/>
            <person name="Rosling A."/>
        </authorList>
    </citation>
    <scope>NUCLEOTIDE SEQUENCE</scope>
    <source>
        <strain evidence="1">MA461A</strain>
    </source>
</reference>
<comment type="caution">
    <text evidence="1">The sequence shown here is derived from an EMBL/GenBank/DDBJ whole genome shotgun (WGS) entry which is preliminary data.</text>
</comment>
<evidence type="ECO:0000313" key="1">
    <source>
        <dbReference type="EMBL" id="CAG8824053.1"/>
    </source>
</evidence>
<protein>
    <submittedName>
        <fullName evidence="1">20480_t:CDS:1</fullName>
    </submittedName>
</protein>
<dbReference type="Proteomes" id="UP000789920">
    <property type="component" value="Unassembled WGS sequence"/>
</dbReference>
<name>A0ACA9S5C3_9GLOM</name>
<feature type="non-terminal residue" evidence="1">
    <location>
        <position position="1"/>
    </location>
</feature>
<proteinExistence type="predicted"/>
<sequence>NEYPIKQRAYRASPIEQNYIKEEIAKMKKEEIIHKSKSPWSSLV</sequence>
<feature type="non-terminal residue" evidence="1">
    <location>
        <position position="44"/>
    </location>
</feature>
<evidence type="ECO:0000313" key="2">
    <source>
        <dbReference type="Proteomes" id="UP000789920"/>
    </source>
</evidence>
<keyword evidence="2" id="KW-1185">Reference proteome</keyword>
<organism evidence="1 2">
    <name type="scientific">Racocetra persica</name>
    <dbReference type="NCBI Taxonomy" id="160502"/>
    <lineage>
        <taxon>Eukaryota</taxon>
        <taxon>Fungi</taxon>
        <taxon>Fungi incertae sedis</taxon>
        <taxon>Mucoromycota</taxon>
        <taxon>Glomeromycotina</taxon>
        <taxon>Glomeromycetes</taxon>
        <taxon>Diversisporales</taxon>
        <taxon>Gigasporaceae</taxon>
        <taxon>Racocetra</taxon>
    </lineage>
</organism>
<accession>A0ACA9S5C3</accession>
<dbReference type="EMBL" id="CAJVQC010088356">
    <property type="protein sequence ID" value="CAG8824053.1"/>
    <property type="molecule type" value="Genomic_DNA"/>
</dbReference>